<keyword evidence="2 10" id="KW-0436">Ligase</keyword>
<dbReference type="NCBIfam" id="TIGR01143">
    <property type="entry name" value="murF"/>
    <property type="match status" value="1"/>
</dbReference>
<dbReference type="BioCyc" id="PMAR59922:G1G80-1635-MONOMER"/>
<dbReference type="STRING" id="59922.P9303_18861"/>
<keyword evidence="8 10" id="KW-0131">Cell cycle</keyword>
<dbReference type="SUPFAM" id="SSF53244">
    <property type="entry name" value="MurD-like peptide ligases, peptide-binding domain"/>
    <property type="match status" value="1"/>
</dbReference>
<dbReference type="Pfam" id="PF08245">
    <property type="entry name" value="Mur_ligase_M"/>
    <property type="match status" value="1"/>
</dbReference>
<dbReference type="Gene3D" id="3.90.190.20">
    <property type="entry name" value="Mur ligase, C-terminal domain"/>
    <property type="match status" value="1"/>
</dbReference>
<dbReference type="EC" id="6.3.2.10" evidence="10 11"/>
<dbReference type="GO" id="GO:0005737">
    <property type="term" value="C:cytoplasm"/>
    <property type="evidence" value="ECO:0007669"/>
    <property type="project" value="UniProtKB-SubCell"/>
</dbReference>
<name>A2CAW8_PROM3</name>
<comment type="catalytic activity">
    <reaction evidence="10 11">
        <text>D-alanyl-D-alanine + UDP-N-acetyl-alpha-D-muramoyl-L-alanyl-gamma-D-glutamyl-meso-2,6-diaminopimelate + ATP = UDP-N-acetyl-alpha-D-muramoyl-L-alanyl-gamma-D-glutamyl-meso-2,6-diaminopimeloyl-D-alanyl-D-alanine + ADP + phosphate + H(+)</text>
        <dbReference type="Rhea" id="RHEA:28374"/>
        <dbReference type="ChEBI" id="CHEBI:15378"/>
        <dbReference type="ChEBI" id="CHEBI:30616"/>
        <dbReference type="ChEBI" id="CHEBI:43474"/>
        <dbReference type="ChEBI" id="CHEBI:57822"/>
        <dbReference type="ChEBI" id="CHEBI:61386"/>
        <dbReference type="ChEBI" id="CHEBI:83905"/>
        <dbReference type="ChEBI" id="CHEBI:456216"/>
        <dbReference type="EC" id="6.3.2.10"/>
    </reaction>
</comment>
<gene>
    <name evidence="10 14" type="primary">murF</name>
    <name evidence="14" type="ordered locus">P9303_18861</name>
</gene>
<dbReference type="SUPFAM" id="SSF63418">
    <property type="entry name" value="MurE/MurF N-terminal domain"/>
    <property type="match status" value="1"/>
</dbReference>
<keyword evidence="7 10" id="KW-0573">Peptidoglycan synthesis</keyword>
<comment type="pathway">
    <text evidence="10 11">Cell wall biogenesis; peptidoglycan biosynthesis.</text>
</comment>
<dbReference type="InterPro" id="IPR035911">
    <property type="entry name" value="MurE/MurF_N"/>
</dbReference>
<dbReference type="EMBL" id="CP000554">
    <property type="protein sequence ID" value="ABM78628.1"/>
    <property type="molecule type" value="Genomic_DNA"/>
</dbReference>
<dbReference type="SUPFAM" id="SSF53623">
    <property type="entry name" value="MurD-like peptide ligases, catalytic domain"/>
    <property type="match status" value="1"/>
</dbReference>
<dbReference type="GO" id="GO:0009252">
    <property type="term" value="P:peptidoglycan biosynthetic process"/>
    <property type="evidence" value="ECO:0007669"/>
    <property type="project" value="UniProtKB-UniRule"/>
</dbReference>
<dbReference type="Gene3D" id="3.40.1190.10">
    <property type="entry name" value="Mur-like, catalytic domain"/>
    <property type="match status" value="1"/>
</dbReference>
<dbReference type="Gene3D" id="3.40.1390.10">
    <property type="entry name" value="MurE/MurF, N-terminal domain"/>
    <property type="match status" value="1"/>
</dbReference>
<reference evidence="14 15" key="1">
    <citation type="journal article" date="2007" name="PLoS Genet.">
        <title>Patterns and implications of gene gain and loss in the evolution of Prochlorococcus.</title>
        <authorList>
            <person name="Kettler G.C."/>
            <person name="Martiny A.C."/>
            <person name="Huang K."/>
            <person name="Zucker J."/>
            <person name="Coleman M.L."/>
            <person name="Rodrigue S."/>
            <person name="Chen F."/>
            <person name="Lapidus A."/>
            <person name="Ferriera S."/>
            <person name="Johnson J."/>
            <person name="Steglich C."/>
            <person name="Church G.M."/>
            <person name="Richardson P."/>
            <person name="Chisholm S.W."/>
        </authorList>
    </citation>
    <scope>NUCLEOTIDE SEQUENCE [LARGE SCALE GENOMIC DNA]</scope>
    <source>
        <strain evidence="14 15">MIT 9303</strain>
    </source>
</reference>
<evidence type="ECO:0000259" key="13">
    <source>
        <dbReference type="Pfam" id="PF08245"/>
    </source>
</evidence>
<evidence type="ECO:0000259" key="12">
    <source>
        <dbReference type="Pfam" id="PF02875"/>
    </source>
</evidence>
<dbReference type="HOGENOM" id="CLU_031507_1_1_3"/>
<comment type="similarity">
    <text evidence="10">Belongs to the MurCDEF family. MurF subfamily.</text>
</comment>
<feature type="domain" description="Mur ligase C-terminal" evidence="12">
    <location>
        <begin position="333"/>
        <end position="454"/>
    </location>
</feature>
<dbReference type="RefSeq" id="WP_011826511.1">
    <property type="nucleotide sequence ID" value="NC_008820.1"/>
</dbReference>
<keyword evidence="1 10" id="KW-0963">Cytoplasm</keyword>
<dbReference type="PANTHER" id="PTHR43024:SF1">
    <property type="entry name" value="UDP-N-ACETYLMURAMOYL-TRIPEPTIDE--D-ALANYL-D-ALANINE LIGASE"/>
    <property type="match status" value="1"/>
</dbReference>
<evidence type="ECO:0000256" key="11">
    <source>
        <dbReference type="RuleBase" id="RU004136"/>
    </source>
</evidence>
<keyword evidence="3 10" id="KW-0132">Cell division</keyword>
<evidence type="ECO:0000256" key="9">
    <source>
        <dbReference type="ARBA" id="ARBA00023316"/>
    </source>
</evidence>
<comment type="subcellular location">
    <subcellularLocation>
        <location evidence="10 11">Cytoplasm</location>
    </subcellularLocation>
</comment>
<keyword evidence="4 10" id="KW-0547">Nucleotide-binding</keyword>
<keyword evidence="5 10" id="KW-0067">ATP-binding</keyword>
<evidence type="ECO:0000256" key="10">
    <source>
        <dbReference type="HAMAP-Rule" id="MF_02019"/>
    </source>
</evidence>
<dbReference type="GO" id="GO:0047480">
    <property type="term" value="F:UDP-N-acetylmuramoyl-tripeptide-D-alanyl-D-alanine ligase activity"/>
    <property type="evidence" value="ECO:0007669"/>
    <property type="project" value="UniProtKB-UniRule"/>
</dbReference>
<evidence type="ECO:0000256" key="5">
    <source>
        <dbReference type="ARBA" id="ARBA00022840"/>
    </source>
</evidence>
<evidence type="ECO:0000256" key="8">
    <source>
        <dbReference type="ARBA" id="ARBA00023306"/>
    </source>
</evidence>
<keyword evidence="6 10" id="KW-0133">Cell shape</keyword>
<dbReference type="GO" id="GO:0008360">
    <property type="term" value="P:regulation of cell shape"/>
    <property type="evidence" value="ECO:0007669"/>
    <property type="project" value="UniProtKB-KW"/>
</dbReference>
<dbReference type="Pfam" id="PF02875">
    <property type="entry name" value="Mur_ligase_C"/>
    <property type="match status" value="1"/>
</dbReference>
<dbReference type="UniPathway" id="UPA00219"/>
<evidence type="ECO:0000313" key="14">
    <source>
        <dbReference type="EMBL" id="ABM78628.1"/>
    </source>
</evidence>
<dbReference type="GO" id="GO:0071555">
    <property type="term" value="P:cell wall organization"/>
    <property type="evidence" value="ECO:0007669"/>
    <property type="project" value="UniProtKB-KW"/>
</dbReference>
<sequence length="465" mass="49568">MRLRLGQLIELWGAPMHVHASDLDLDQAVGPICTDSRQLSEGSFFVPLVGEHFNGHAFLAQALKLEAQAAVVARKDHHPVPEGLPHWIVEDTLEAYQQLGLLHRRQLNVPVVAVTGSAGKTTTRELIRSALTPLGEVLASAGNNNNDVGVPLTLLQAHSDHGAVVVEMGMRGIGEIERLSCCTQPDVAVITNIGNAHVGRLGSRAAIASAKCEITTCLKPRGVIVIPAGDSLLEDALERIWRGRVIRVAVQDNQQLEPPEIADLHRRPLPKADLVGCVDLAKGELLLEGKAYTLPLEGMHNACNLMLALAVARELDVCNESLSNLKVDVPGGRSRRLKVGNFTVLDETYNASPEAVQAALELLAIQPGRHFAVLGTMLELGDQSVALHRQVAERAVQIGLDGLVVVAAGAEAEAMATAAESLPHLAVVANPEQAAQPLQAWLEAGDVVLLKASRGVALEKLIPLL</sequence>
<evidence type="ECO:0000256" key="4">
    <source>
        <dbReference type="ARBA" id="ARBA00022741"/>
    </source>
</evidence>
<dbReference type="InterPro" id="IPR013221">
    <property type="entry name" value="Mur_ligase_cen"/>
</dbReference>
<dbReference type="InterPro" id="IPR004101">
    <property type="entry name" value="Mur_ligase_C"/>
</dbReference>
<dbReference type="Proteomes" id="UP000002274">
    <property type="component" value="Chromosome"/>
</dbReference>
<dbReference type="GO" id="GO:0051301">
    <property type="term" value="P:cell division"/>
    <property type="evidence" value="ECO:0007669"/>
    <property type="project" value="UniProtKB-KW"/>
</dbReference>
<dbReference type="InterPro" id="IPR036615">
    <property type="entry name" value="Mur_ligase_C_dom_sf"/>
</dbReference>
<feature type="domain" description="Mur ligase central" evidence="13">
    <location>
        <begin position="114"/>
        <end position="312"/>
    </location>
</feature>
<evidence type="ECO:0000256" key="1">
    <source>
        <dbReference type="ARBA" id="ARBA00022490"/>
    </source>
</evidence>
<dbReference type="InterPro" id="IPR036565">
    <property type="entry name" value="Mur-like_cat_sf"/>
</dbReference>
<protein>
    <recommendedName>
        <fullName evidence="10 11">UDP-N-acetylmuramoyl-tripeptide--D-alanyl-D-alanine ligase</fullName>
        <ecNumber evidence="10 11">6.3.2.10</ecNumber>
    </recommendedName>
    <alternativeName>
        <fullName evidence="10">D-alanyl-D-alanine-adding enzyme</fullName>
    </alternativeName>
</protein>
<dbReference type="GO" id="GO:0005524">
    <property type="term" value="F:ATP binding"/>
    <property type="evidence" value="ECO:0007669"/>
    <property type="project" value="UniProtKB-UniRule"/>
</dbReference>
<dbReference type="InterPro" id="IPR005863">
    <property type="entry name" value="UDP-N-AcMur_synth"/>
</dbReference>
<evidence type="ECO:0000256" key="7">
    <source>
        <dbReference type="ARBA" id="ARBA00022984"/>
    </source>
</evidence>
<dbReference type="GO" id="GO:0008766">
    <property type="term" value="F:UDP-N-acetylmuramoylalanyl-D-glutamyl-2,6-diaminopimelate-D-alanyl-D-alanine ligase activity"/>
    <property type="evidence" value="ECO:0007669"/>
    <property type="project" value="RHEA"/>
</dbReference>
<evidence type="ECO:0000256" key="2">
    <source>
        <dbReference type="ARBA" id="ARBA00022598"/>
    </source>
</evidence>
<proteinExistence type="inferred from homology"/>
<comment type="function">
    <text evidence="10 11">Involved in cell wall formation. Catalyzes the final step in the synthesis of UDP-N-acetylmuramoyl-pentapeptide, the precursor of murein.</text>
</comment>
<evidence type="ECO:0000313" key="15">
    <source>
        <dbReference type="Proteomes" id="UP000002274"/>
    </source>
</evidence>
<dbReference type="KEGG" id="pmf:P9303_18861"/>
<keyword evidence="9 10" id="KW-0961">Cell wall biogenesis/degradation</keyword>
<dbReference type="AlphaFoldDB" id="A2CAW8"/>
<dbReference type="HAMAP" id="MF_02019">
    <property type="entry name" value="MurF"/>
    <property type="match status" value="1"/>
</dbReference>
<accession>A2CAW8</accession>
<organism evidence="14 15">
    <name type="scientific">Prochlorococcus marinus (strain MIT 9303)</name>
    <dbReference type="NCBI Taxonomy" id="59922"/>
    <lineage>
        <taxon>Bacteria</taxon>
        <taxon>Bacillati</taxon>
        <taxon>Cyanobacteriota</taxon>
        <taxon>Cyanophyceae</taxon>
        <taxon>Synechococcales</taxon>
        <taxon>Prochlorococcaceae</taxon>
        <taxon>Prochlorococcus</taxon>
    </lineage>
</organism>
<dbReference type="InterPro" id="IPR051046">
    <property type="entry name" value="MurCDEF_CellWall_CoF430Synth"/>
</dbReference>
<feature type="binding site" evidence="10">
    <location>
        <begin position="116"/>
        <end position="122"/>
    </location>
    <ligand>
        <name>ATP</name>
        <dbReference type="ChEBI" id="CHEBI:30616"/>
    </ligand>
</feature>
<dbReference type="PANTHER" id="PTHR43024">
    <property type="entry name" value="UDP-N-ACETYLMURAMOYL-TRIPEPTIDE--D-ALANYL-D-ALANINE LIGASE"/>
    <property type="match status" value="1"/>
</dbReference>
<evidence type="ECO:0000256" key="3">
    <source>
        <dbReference type="ARBA" id="ARBA00022618"/>
    </source>
</evidence>
<evidence type="ECO:0000256" key="6">
    <source>
        <dbReference type="ARBA" id="ARBA00022960"/>
    </source>
</evidence>